<feature type="compositionally biased region" description="Basic and acidic residues" evidence="1">
    <location>
        <begin position="260"/>
        <end position="271"/>
    </location>
</feature>
<evidence type="ECO:0000313" key="3">
    <source>
        <dbReference type="Proteomes" id="UP000235965"/>
    </source>
</evidence>
<keyword evidence="3" id="KW-1185">Reference proteome</keyword>
<feature type="compositionally biased region" description="Basic residues" evidence="1">
    <location>
        <begin position="228"/>
        <end position="243"/>
    </location>
</feature>
<evidence type="ECO:0000313" key="2">
    <source>
        <dbReference type="EMBL" id="PNF27378.1"/>
    </source>
</evidence>
<organism evidence="2 3">
    <name type="scientific">Cryptotermes secundus</name>
    <dbReference type="NCBI Taxonomy" id="105785"/>
    <lineage>
        <taxon>Eukaryota</taxon>
        <taxon>Metazoa</taxon>
        <taxon>Ecdysozoa</taxon>
        <taxon>Arthropoda</taxon>
        <taxon>Hexapoda</taxon>
        <taxon>Insecta</taxon>
        <taxon>Pterygota</taxon>
        <taxon>Neoptera</taxon>
        <taxon>Polyneoptera</taxon>
        <taxon>Dictyoptera</taxon>
        <taxon>Blattodea</taxon>
        <taxon>Blattoidea</taxon>
        <taxon>Termitoidae</taxon>
        <taxon>Kalotermitidae</taxon>
        <taxon>Cryptotermitinae</taxon>
        <taxon>Cryptotermes</taxon>
    </lineage>
</organism>
<dbReference type="AlphaFoldDB" id="A0A2J7QFN5"/>
<feature type="compositionally biased region" description="Basic and acidic residues" evidence="1">
    <location>
        <begin position="281"/>
        <end position="310"/>
    </location>
</feature>
<accession>A0A2J7QFN5</accession>
<feature type="compositionally biased region" description="Basic and acidic residues" evidence="1">
    <location>
        <begin position="81"/>
        <end position="92"/>
    </location>
</feature>
<dbReference type="Proteomes" id="UP000235965">
    <property type="component" value="Unassembled WGS sequence"/>
</dbReference>
<proteinExistence type="predicted"/>
<feature type="compositionally biased region" description="Basic residues" evidence="1">
    <location>
        <begin position="250"/>
        <end position="259"/>
    </location>
</feature>
<feature type="compositionally biased region" description="Basic and acidic residues" evidence="1">
    <location>
        <begin position="32"/>
        <end position="60"/>
    </location>
</feature>
<feature type="region of interest" description="Disordered" evidence="1">
    <location>
        <begin position="1"/>
        <end position="63"/>
    </location>
</feature>
<comment type="caution">
    <text evidence="2">The sequence shown here is derived from an EMBL/GenBank/DDBJ whole genome shotgun (WGS) entry which is preliminary data.</text>
</comment>
<dbReference type="OrthoDB" id="10250504at2759"/>
<evidence type="ECO:0000256" key="1">
    <source>
        <dbReference type="SAM" id="MobiDB-lite"/>
    </source>
</evidence>
<feature type="region of interest" description="Disordered" evidence="1">
    <location>
        <begin position="81"/>
        <end position="126"/>
    </location>
</feature>
<feature type="compositionally biased region" description="Basic and acidic residues" evidence="1">
    <location>
        <begin position="106"/>
        <end position="126"/>
    </location>
</feature>
<dbReference type="EMBL" id="NEVH01014879">
    <property type="protein sequence ID" value="PNF27378.1"/>
    <property type="molecule type" value="Genomic_DNA"/>
</dbReference>
<sequence length="334" mass="38514">MVDSLEQVNKEPVVGPQARKRKRHLEDDNEAAAEKNKKMKKLEGSKTVHSETPESEELHFTRLSSEDVEYSAILQDLKETYLNETHKDLDSSRKKKKKKKKHKSHRDTDENKKTIAEVAKDPEHANECNGDEVIMHFLDHAQKVNKIHKNKNEQEEKLVGEIPDLLAVSGLYKTSAKVEENFITSGSSVFPGSSQQKSQSDIKDLSPKAKKRKLKKHDLHSEELSDVKKKHKTKKRHKEKKSKIKDNKRREHKDKRKIKNAKDHKENKEGEIESSSGILKKIIEKEEKHKEERTKVKDAEGKQEKSKGNDTEDNLNDLKSLASKLFSNFLQQGK</sequence>
<feature type="region of interest" description="Disordered" evidence="1">
    <location>
        <begin position="185"/>
        <end position="316"/>
    </location>
</feature>
<name>A0A2J7QFN5_9NEOP</name>
<feature type="compositionally biased region" description="Basic residues" evidence="1">
    <location>
        <begin position="208"/>
        <end position="218"/>
    </location>
</feature>
<protein>
    <submittedName>
        <fullName evidence="2">Uncharacterized protein</fullName>
    </submittedName>
</protein>
<feature type="compositionally biased region" description="Basic residues" evidence="1">
    <location>
        <begin position="93"/>
        <end position="105"/>
    </location>
</feature>
<gene>
    <name evidence="2" type="ORF">B7P43_G18315</name>
</gene>
<reference evidence="2 3" key="1">
    <citation type="submission" date="2017-12" db="EMBL/GenBank/DDBJ databases">
        <title>Hemimetabolous genomes reveal molecular basis of termite eusociality.</title>
        <authorList>
            <person name="Harrison M.C."/>
            <person name="Jongepier E."/>
            <person name="Robertson H.M."/>
            <person name="Arning N."/>
            <person name="Bitard-Feildel T."/>
            <person name="Chao H."/>
            <person name="Childers C.P."/>
            <person name="Dinh H."/>
            <person name="Doddapaneni H."/>
            <person name="Dugan S."/>
            <person name="Gowin J."/>
            <person name="Greiner C."/>
            <person name="Han Y."/>
            <person name="Hu H."/>
            <person name="Hughes D.S.T."/>
            <person name="Huylmans A.-K."/>
            <person name="Kemena C."/>
            <person name="Kremer L.P.M."/>
            <person name="Lee S.L."/>
            <person name="Lopez-Ezquerra A."/>
            <person name="Mallet L."/>
            <person name="Monroy-Kuhn J.M."/>
            <person name="Moser A."/>
            <person name="Murali S.C."/>
            <person name="Muzny D.M."/>
            <person name="Otani S."/>
            <person name="Piulachs M.-D."/>
            <person name="Poelchau M."/>
            <person name="Qu J."/>
            <person name="Schaub F."/>
            <person name="Wada-Katsumata A."/>
            <person name="Worley K.C."/>
            <person name="Xie Q."/>
            <person name="Ylla G."/>
            <person name="Poulsen M."/>
            <person name="Gibbs R.A."/>
            <person name="Schal C."/>
            <person name="Richards S."/>
            <person name="Belles X."/>
            <person name="Korb J."/>
            <person name="Bornberg-Bauer E."/>
        </authorList>
    </citation>
    <scope>NUCLEOTIDE SEQUENCE [LARGE SCALE GENOMIC DNA]</scope>
    <source>
        <tissue evidence="2">Whole body</tissue>
    </source>
</reference>